<feature type="region of interest" description="Disordered" evidence="1">
    <location>
        <begin position="274"/>
        <end position="293"/>
    </location>
</feature>
<keyword evidence="2" id="KW-0472">Membrane</keyword>
<dbReference type="RefSeq" id="XP_034241888.1">
    <property type="nucleotide sequence ID" value="XM_034385997.1"/>
</dbReference>
<gene>
    <name evidence="4" type="primary">LOC117645679</name>
</gene>
<evidence type="ECO:0000313" key="3">
    <source>
        <dbReference type="Proteomes" id="UP000515158"/>
    </source>
</evidence>
<name>A0A6P8YPM2_THRPL</name>
<dbReference type="Proteomes" id="UP000515158">
    <property type="component" value="Unplaced"/>
</dbReference>
<accession>A0A6P8YPM2</accession>
<protein>
    <submittedName>
        <fullName evidence="4">Uncharacterized protein LOC117645679</fullName>
    </submittedName>
</protein>
<dbReference type="KEGG" id="tpal:117645679"/>
<keyword evidence="2" id="KW-0812">Transmembrane</keyword>
<feature type="compositionally biased region" description="Basic and acidic residues" evidence="1">
    <location>
        <begin position="32"/>
        <end position="47"/>
    </location>
</feature>
<sequence length="293" mass="32142">MDVVHRKVTWSVPDGRAAALPGLDGVLRGPARRHDPPQHPRAVRAEHQGTGGRVSSPAWGRPGWVGDELHSSALLQQLGVHLVSKTDSFVSAGDVFLVTLSSSVAVTQACLSRHSVVDWVTQLHTVDGLLRCDCPRVPRVLLAWLLALVLLGLLDVLYVVLQSGASFAVLYVPNLLNYFSAYLMEALFADNAHSVFVRFRTLNARLWSALQAVGRRQGRQPGMHGYGWVRHAPRRYPARGVSTAWGSDGPAGYRFRVVWSLCLCRTHGASRSGAREAERREAPLADDHVWSSP</sequence>
<reference evidence="4" key="1">
    <citation type="submission" date="2025-08" db="UniProtKB">
        <authorList>
            <consortium name="RefSeq"/>
        </authorList>
    </citation>
    <scope>IDENTIFICATION</scope>
    <source>
        <tissue evidence="4">Total insect</tissue>
    </source>
</reference>
<dbReference type="InParanoid" id="A0A6P8YPM2"/>
<evidence type="ECO:0000256" key="1">
    <source>
        <dbReference type="SAM" id="MobiDB-lite"/>
    </source>
</evidence>
<feature type="region of interest" description="Disordered" evidence="1">
    <location>
        <begin position="25"/>
        <end position="57"/>
    </location>
</feature>
<feature type="transmembrane region" description="Helical" evidence="2">
    <location>
        <begin position="167"/>
        <end position="188"/>
    </location>
</feature>
<evidence type="ECO:0000256" key="2">
    <source>
        <dbReference type="SAM" id="Phobius"/>
    </source>
</evidence>
<keyword evidence="3" id="KW-1185">Reference proteome</keyword>
<dbReference type="AlphaFoldDB" id="A0A6P8YPM2"/>
<proteinExistence type="predicted"/>
<feature type="transmembrane region" description="Helical" evidence="2">
    <location>
        <begin position="140"/>
        <end position="161"/>
    </location>
</feature>
<dbReference type="GeneID" id="117645679"/>
<organism evidence="4">
    <name type="scientific">Thrips palmi</name>
    <name type="common">Melon thrips</name>
    <dbReference type="NCBI Taxonomy" id="161013"/>
    <lineage>
        <taxon>Eukaryota</taxon>
        <taxon>Metazoa</taxon>
        <taxon>Ecdysozoa</taxon>
        <taxon>Arthropoda</taxon>
        <taxon>Hexapoda</taxon>
        <taxon>Insecta</taxon>
        <taxon>Pterygota</taxon>
        <taxon>Neoptera</taxon>
        <taxon>Paraneoptera</taxon>
        <taxon>Thysanoptera</taxon>
        <taxon>Terebrantia</taxon>
        <taxon>Thripoidea</taxon>
        <taxon>Thripidae</taxon>
        <taxon>Thrips</taxon>
    </lineage>
</organism>
<keyword evidence="2" id="KW-1133">Transmembrane helix</keyword>
<evidence type="ECO:0000313" key="4">
    <source>
        <dbReference type="RefSeq" id="XP_034241888.1"/>
    </source>
</evidence>